<feature type="transmembrane region" description="Helical" evidence="15">
    <location>
        <begin position="165"/>
        <end position="185"/>
    </location>
</feature>
<feature type="compositionally biased region" description="Gly residues" evidence="14">
    <location>
        <begin position="201"/>
        <end position="215"/>
    </location>
</feature>
<keyword evidence="5" id="KW-0109">Calcium transport</keyword>
<dbReference type="PANTHER" id="PTHR15929">
    <property type="entry name" value="STORE-OPERATED CALCIUM ENTRY-ASSOCIATED REGULATORY FACTOR"/>
    <property type="match status" value="1"/>
</dbReference>
<evidence type="ECO:0000256" key="3">
    <source>
        <dbReference type="ARBA" id="ARBA00016584"/>
    </source>
</evidence>
<feature type="region of interest" description="Disordered" evidence="14">
    <location>
        <begin position="194"/>
        <end position="237"/>
    </location>
</feature>
<keyword evidence="9" id="KW-0106">Calcium</keyword>
<dbReference type="AlphaFoldDB" id="A0A8H4MZ31"/>
<evidence type="ECO:0000256" key="16">
    <source>
        <dbReference type="SAM" id="SignalP"/>
    </source>
</evidence>
<keyword evidence="12 15" id="KW-0472">Membrane</keyword>
<evidence type="ECO:0000256" key="12">
    <source>
        <dbReference type="ARBA" id="ARBA00023136"/>
    </source>
</evidence>
<evidence type="ECO:0000256" key="6">
    <source>
        <dbReference type="ARBA" id="ARBA00022692"/>
    </source>
</evidence>
<dbReference type="GO" id="GO:0005789">
    <property type="term" value="C:endoplasmic reticulum membrane"/>
    <property type="evidence" value="ECO:0007669"/>
    <property type="project" value="UniProtKB-SubCell"/>
</dbReference>
<keyword evidence="8" id="KW-0256">Endoplasmic reticulum</keyword>
<evidence type="ECO:0000256" key="4">
    <source>
        <dbReference type="ARBA" id="ARBA00022448"/>
    </source>
</evidence>
<evidence type="ECO:0000256" key="13">
    <source>
        <dbReference type="ARBA" id="ARBA00031116"/>
    </source>
</evidence>
<keyword evidence="4" id="KW-0813">Transport</keyword>
<evidence type="ECO:0000256" key="5">
    <source>
        <dbReference type="ARBA" id="ARBA00022568"/>
    </source>
</evidence>
<dbReference type="Proteomes" id="UP000572817">
    <property type="component" value="Unassembled WGS sequence"/>
</dbReference>
<evidence type="ECO:0000256" key="10">
    <source>
        <dbReference type="ARBA" id="ARBA00022989"/>
    </source>
</evidence>
<reference evidence="17" key="1">
    <citation type="submission" date="2020-04" db="EMBL/GenBank/DDBJ databases">
        <title>Genome Assembly and Annotation of Botryosphaeria dothidea sdau 11-99, a Latent Pathogen of Apple Fruit Ring Rot in China.</title>
        <authorList>
            <person name="Yu C."/>
            <person name="Diao Y."/>
            <person name="Lu Q."/>
            <person name="Zhao J."/>
            <person name="Cui S."/>
            <person name="Peng C."/>
            <person name="He B."/>
            <person name="Liu H."/>
        </authorList>
    </citation>
    <scope>NUCLEOTIDE SEQUENCE [LARGE SCALE GENOMIC DNA]</scope>
    <source>
        <strain evidence="17">Sdau11-99</strain>
    </source>
</reference>
<evidence type="ECO:0000256" key="1">
    <source>
        <dbReference type="ARBA" id="ARBA00004115"/>
    </source>
</evidence>
<evidence type="ECO:0000313" key="18">
    <source>
        <dbReference type="Proteomes" id="UP000572817"/>
    </source>
</evidence>
<evidence type="ECO:0000256" key="11">
    <source>
        <dbReference type="ARBA" id="ARBA00023065"/>
    </source>
</evidence>
<organism evidence="17 18">
    <name type="scientific">Botryosphaeria dothidea</name>
    <dbReference type="NCBI Taxonomy" id="55169"/>
    <lineage>
        <taxon>Eukaryota</taxon>
        <taxon>Fungi</taxon>
        <taxon>Dikarya</taxon>
        <taxon>Ascomycota</taxon>
        <taxon>Pezizomycotina</taxon>
        <taxon>Dothideomycetes</taxon>
        <taxon>Dothideomycetes incertae sedis</taxon>
        <taxon>Botryosphaeriales</taxon>
        <taxon>Botryosphaeriaceae</taxon>
        <taxon>Botryosphaeria</taxon>
    </lineage>
</organism>
<dbReference type="OrthoDB" id="20303at2759"/>
<proteinExistence type="inferred from homology"/>
<feature type="signal peptide" evidence="16">
    <location>
        <begin position="1"/>
        <end position="22"/>
    </location>
</feature>
<dbReference type="GO" id="GO:2001256">
    <property type="term" value="P:regulation of store-operated calcium entry"/>
    <property type="evidence" value="ECO:0007669"/>
    <property type="project" value="InterPro"/>
</dbReference>
<evidence type="ECO:0000256" key="14">
    <source>
        <dbReference type="SAM" id="MobiDB-lite"/>
    </source>
</evidence>
<dbReference type="EMBL" id="WWBZ02000062">
    <property type="protein sequence ID" value="KAF4302815.1"/>
    <property type="molecule type" value="Genomic_DNA"/>
</dbReference>
<dbReference type="GO" id="GO:0006816">
    <property type="term" value="P:calcium ion transport"/>
    <property type="evidence" value="ECO:0007669"/>
    <property type="project" value="UniProtKB-KW"/>
</dbReference>
<sequence length="307" mass="33124">MRLTSILAPALLALAASSPAEAARNPRDSALLSNVKTLTLRKGQMTAARRVSPIPQLTCIGGDAKGLYEVDVMRCKNAGSDYDDENIQWTCQASLPEEFKLASTDVICEGHDSPDDPYVLKGSCGVEYRLMLTTKGLEKYGNRRANWDDSYGSQDGEKISQGITILFWLIFFGVVLWMIFAACVVGGGNARDRNTWTGPRFDGGGGGGGGWGGPGDDPPPPYSPRPPYSHERKSYPANAAGNQGWRPGFWSGALGGAAAGSQQSRKQNVGWQCGRRAFGDVSGLFVTSPEHDQASEYRFWGNKTEMS</sequence>
<evidence type="ECO:0000256" key="8">
    <source>
        <dbReference type="ARBA" id="ARBA00022824"/>
    </source>
</evidence>
<dbReference type="InterPro" id="IPR009567">
    <property type="entry name" value="SARAF"/>
</dbReference>
<keyword evidence="7 16" id="KW-0732">Signal</keyword>
<evidence type="ECO:0000256" key="2">
    <source>
        <dbReference type="ARBA" id="ARBA00006833"/>
    </source>
</evidence>
<name>A0A8H4MZ31_9PEZI</name>
<gene>
    <name evidence="17" type="ORF">GTA08_BOTSDO09226</name>
</gene>
<comment type="caution">
    <text evidence="17">The sequence shown here is derived from an EMBL/GenBank/DDBJ whole genome shotgun (WGS) entry which is preliminary data.</text>
</comment>
<evidence type="ECO:0000313" key="17">
    <source>
        <dbReference type="EMBL" id="KAF4302815.1"/>
    </source>
</evidence>
<keyword evidence="11" id="KW-0406">Ion transport</keyword>
<comment type="similarity">
    <text evidence="2">Belongs to the SARAF family.</text>
</comment>
<dbReference type="Pfam" id="PF06682">
    <property type="entry name" value="SARAF"/>
    <property type="match status" value="1"/>
</dbReference>
<feature type="chain" id="PRO_5034930824" description="Store-operated calcium entry-associated regulatory factor" evidence="16">
    <location>
        <begin position="23"/>
        <end position="307"/>
    </location>
</feature>
<evidence type="ECO:0000256" key="9">
    <source>
        <dbReference type="ARBA" id="ARBA00022837"/>
    </source>
</evidence>
<feature type="compositionally biased region" description="Pro residues" evidence="14">
    <location>
        <begin position="216"/>
        <end position="227"/>
    </location>
</feature>
<dbReference type="PANTHER" id="PTHR15929:SF0">
    <property type="entry name" value="STORE-OPERATED CALCIUM ENTRY-ASSOCIATED REGULATORY FACTOR"/>
    <property type="match status" value="1"/>
</dbReference>
<keyword evidence="10 15" id="KW-1133">Transmembrane helix</keyword>
<keyword evidence="6 15" id="KW-0812">Transmembrane</keyword>
<protein>
    <recommendedName>
        <fullName evidence="3">Store-operated calcium entry-associated regulatory factor</fullName>
    </recommendedName>
    <alternativeName>
        <fullName evidence="13">Transmembrane protein 66</fullName>
    </alternativeName>
</protein>
<evidence type="ECO:0000256" key="7">
    <source>
        <dbReference type="ARBA" id="ARBA00022729"/>
    </source>
</evidence>
<comment type="subcellular location">
    <subcellularLocation>
        <location evidence="1">Endoplasmic reticulum membrane</location>
        <topology evidence="1">Single-pass type I membrane protein</topology>
    </subcellularLocation>
</comment>
<accession>A0A8H4MZ31</accession>
<keyword evidence="18" id="KW-1185">Reference proteome</keyword>
<evidence type="ECO:0000256" key="15">
    <source>
        <dbReference type="SAM" id="Phobius"/>
    </source>
</evidence>